<dbReference type="PROSITE" id="PS50928">
    <property type="entry name" value="ABC_TM1"/>
    <property type="match status" value="2"/>
</dbReference>
<feature type="domain" description="ABC transmembrane type-1" evidence="9">
    <location>
        <begin position="31"/>
        <end position="212"/>
    </location>
</feature>
<feature type="transmembrane region" description="Helical" evidence="8">
    <location>
        <begin position="66"/>
        <end position="85"/>
    </location>
</feature>
<keyword evidence="6 8" id="KW-1133">Transmembrane helix</keyword>
<dbReference type="PANTHER" id="PTHR43357">
    <property type="entry name" value="INNER MEMBRANE ABC TRANSPORTER PERMEASE PROTEIN YDCV"/>
    <property type="match status" value="1"/>
</dbReference>
<accession>A0A087M7J3</accession>
<feature type="transmembrane region" description="Helical" evidence="8">
    <location>
        <begin position="398"/>
        <end position="424"/>
    </location>
</feature>
<keyword evidence="3" id="KW-1003">Cell membrane</keyword>
<keyword evidence="7 8" id="KW-0472">Membrane</keyword>
<evidence type="ECO:0000256" key="2">
    <source>
        <dbReference type="ARBA" id="ARBA00022448"/>
    </source>
</evidence>
<evidence type="ECO:0000256" key="4">
    <source>
        <dbReference type="ARBA" id="ARBA00022519"/>
    </source>
</evidence>
<dbReference type="CDD" id="cd06261">
    <property type="entry name" value="TM_PBP2"/>
    <property type="match status" value="2"/>
</dbReference>
<dbReference type="STRING" id="46914.JP75_01510"/>
<evidence type="ECO:0000256" key="3">
    <source>
        <dbReference type="ARBA" id="ARBA00022475"/>
    </source>
</evidence>
<reference evidence="10 11" key="1">
    <citation type="submission" date="2014-08" db="EMBL/GenBank/DDBJ databases">
        <authorList>
            <person name="Hassan Y.I."/>
            <person name="Lepp D."/>
            <person name="Zhou T."/>
        </authorList>
    </citation>
    <scope>NUCLEOTIDE SEQUENCE [LARGE SCALE GENOMIC DNA]</scope>
    <source>
        <strain evidence="10 11">IFO13584</strain>
    </source>
</reference>
<dbReference type="InterPro" id="IPR000515">
    <property type="entry name" value="MetI-like"/>
</dbReference>
<evidence type="ECO:0000256" key="7">
    <source>
        <dbReference type="ARBA" id="ARBA00023136"/>
    </source>
</evidence>
<dbReference type="Pfam" id="PF00528">
    <property type="entry name" value="BPD_transp_1"/>
    <property type="match status" value="1"/>
</dbReference>
<feature type="transmembrane region" description="Helical" evidence="8">
    <location>
        <begin position="194"/>
        <end position="217"/>
    </location>
</feature>
<dbReference type="GO" id="GO:0055085">
    <property type="term" value="P:transmembrane transport"/>
    <property type="evidence" value="ECO:0007669"/>
    <property type="project" value="InterPro"/>
</dbReference>
<feature type="transmembrane region" description="Helical" evidence="8">
    <location>
        <begin position="97"/>
        <end position="117"/>
    </location>
</feature>
<evidence type="ECO:0000256" key="5">
    <source>
        <dbReference type="ARBA" id="ARBA00022692"/>
    </source>
</evidence>
<dbReference type="SUPFAM" id="SSF161098">
    <property type="entry name" value="MetI-like"/>
    <property type="match status" value="2"/>
</dbReference>
<name>A0A087M7J3_9HYPH</name>
<feature type="transmembrane region" description="Helical" evidence="8">
    <location>
        <begin position="324"/>
        <end position="344"/>
    </location>
</feature>
<dbReference type="Proteomes" id="UP000028981">
    <property type="component" value="Unassembled WGS sequence"/>
</dbReference>
<dbReference type="EMBL" id="JQGC01000001">
    <property type="protein sequence ID" value="KFL32846.1"/>
    <property type="molecule type" value="Genomic_DNA"/>
</dbReference>
<organism evidence="10 11">
    <name type="scientific">Devosia riboflavina</name>
    <dbReference type="NCBI Taxonomy" id="46914"/>
    <lineage>
        <taxon>Bacteria</taxon>
        <taxon>Pseudomonadati</taxon>
        <taxon>Pseudomonadota</taxon>
        <taxon>Alphaproteobacteria</taxon>
        <taxon>Hyphomicrobiales</taxon>
        <taxon>Devosiaceae</taxon>
        <taxon>Devosia</taxon>
    </lineage>
</organism>
<evidence type="ECO:0000256" key="8">
    <source>
        <dbReference type="RuleBase" id="RU363032"/>
    </source>
</evidence>
<keyword evidence="5 8" id="KW-0812">Transmembrane</keyword>
<keyword evidence="2 8" id="KW-0813">Transport</keyword>
<dbReference type="InterPro" id="IPR035906">
    <property type="entry name" value="MetI-like_sf"/>
</dbReference>
<comment type="caution">
    <text evidence="10">The sequence shown here is derived from an EMBL/GenBank/DDBJ whole genome shotgun (WGS) entry which is preliminary data.</text>
</comment>
<sequence length="486" mass="51816">MPVGFVLVVLVQSGWDTASALLFRPRIGELLINTMLLEVLAVPLSILLALALAWLTERSDLKWRALWRWLAVAPLAIPAFVQAYAWDSAIPVLRGLWPAVLVSVLAYFPLVYLPVIAQLRRLDPAMEDVAATLGTKPPAIFVHVVLPQLRLAISGGALLIALHLLSEYGLYVLIRYDTLTVAIVSQFQAVYDGPAANLMGIVLVFLAVLFLAGEAWLRGERRYARVGGGAARQVALVKLGAWWPLFMALPALVAALAIGLPVVTLLRWLLIGGIEAWHLPQLAVATWQTAGYALAGAVTVCVMALPIAWLAARAPGPLQKTLENIHFQVGALPGVIVALALVAVTVRVALPLYQTVATLLLAYVLLYLPRAIVSVRASLAQVPIELERAATALGRPPLAAVVGVTLRLAFPGIAAGMALVAMGITTELTATLMLSPIGTETLATQFWARTGEFDHVGAAPFALAMVVLSLPLCIILHSQATGARLS</sequence>
<evidence type="ECO:0000313" key="10">
    <source>
        <dbReference type="EMBL" id="KFL32846.1"/>
    </source>
</evidence>
<feature type="transmembrane region" description="Helical" evidence="8">
    <location>
        <begin position="151"/>
        <end position="174"/>
    </location>
</feature>
<evidence type="ECO:0000259" key="9">
    <source>
        <dbReference type="PROSITE" id="PS50928"/>
    </source>
</evidence>
<proteinExistence type="inferred from homology"/>
<comment type="subcellular location">
    <subcellularLocation>
        <location evidence="1">Cell inner membrane</location>
        <topology evidence="1">Multi-pass membrane protein</topology>
    </subcellularLocation>
    <subcellularLocation>
        <location evidence="8">Cell membrane</location>
        <topology evidence="8">Multi-pass membrane protein</topology>
    </subcellularLocation>
</comment>
<feature type="transmembrane region" description="Helical" evidence="8">
    <location>
        <begin position="290"/>
        <end position="312"/>
    </location>
</feature>
<dbReference type="Gene3D" id="1.10.3720.10">
    <property type="entry name" value="MetI-like"/>
    <property type="match status" value="2"/>
</dbReference>
<keyword evidence="11" id="KW-1185">Reference proteome</keyword>
<evidence type="ECO:0000256" key="1">
    <source>
        <dbReference type="ARBA" id="ARBA00004429"/>
    </source>
</evidence>
<evidence type="ECO:0000313" key="11">
    <source>
        <dbReference type="Proteomes" id="UP000028981"/>
    </source>
</evidence>
<protein>
    <submittedName>
        <fullName evidence="10">Iron ABC transporter permease</fullName>
    </submittedName>
</protein>
<evidence type="ECO:0000256" key="6">
    <source>
        <dbReference type="ARBA" id="ARBA00022989"/>
    </source>
</evidence>
<dbReference type="PANTHER" id="PTHR43357:SF3">
    <property type="entry name" value="FE(3+)-TRANSPORT SYSTEM PERMEASE PROTEIN FBPB 2"/>
    <property type="match status" value="1"/>
</dbReference>
<feature type="transmembrane region" description="Helical" evidence="8">
    <location>
        <begin position="350"/>
        <end position="368"/>
    </location>
</feature>
<feature type="transmembrane region" description="Helical" evidence="8">
    <location>
        <begin position="242"/>
        <end position="270"/>
    </location>
</feature>
<feature type="transmembrane region" description="Helical" evidence="8">
    <location>
        <begin position="30"/>
        <end position="54"/>
    </location>
</feature>
<feature type="domain" description="ABC transmembrane type-1" evidence="9">
    <location>
        <begin position="286"/>
        <end position="476"/>
    </location>
</feature>
<dbReference type="GO" id="GO:0005886">
    <property type="term" value="C:plasma membrane"/>
    <property type="evidence" value="ECO:0007669"/>
    <property type="project" value="UniProtKB-SubCell"/>
</dbReference>
<comment type="similarity">
    <text evidence="8">Belongs to the binding-protein-dependent transport system permease family.</text>
</comment>
<keyword evidence="4" id="KW-0997">Cell inner membrane</keyword>
<gene>
    <name evidence="10" type="ORF">JP75_01510</name>
</gene>
<feature type="transmembrane region" description="Helical" evidence="8">
    <location>
        <begin position="456"/>
        <end position="476"/>
    </location>
</feature>
<dbReference type="AlphaFoldDB" id="A0A087M7J3"/>